<comment type="caution">
    <text evidence="1">The sequence shown here is derived from an EMBL/GenBank/DDBJ whole genome shotgun (WGS) entry which is preliminary data.</text>
</comment>
<accession>A0A371I835</accession>
<gene>
    <name evidence="1" type="ORF">CR513_04184</name>
</gene>
<dbReference type="OrthoDB" id="1923650at2759"/>
<dbReference type="Proteomes" id="UP000257109">
    <property type="component" value="Unassembled WGS sequence"/>
</dbReference>
<dbReference type="EMBL" id="QJKJ01000692">
    <property type="protein sequence ID" value="RDY11196.1"/>
    <property type="molecule type" value="Genomic_DNA"/>
</dbReference>
<organism evidence="1 2">
    <name type="scientific">Mucuna pruriens</name>
    <name type="common">Velvet bean</name>
    <name type="synonym">Dolichos pruriens</name>
    <dbReference type="NCBI Taxonomy" id="157652"/>
    <lineage>
        <taxon>Eukaryota</taxon>
        <taxon>Viridiplantae</taxon>
        <taxon>Streptophyta</taxon>
        <taxon>Embryophyta</taxon>
        <taxon>Tracheophyta</taxon>
        <taxon>Spermatophyta</taxon>
        <taxon>Magnoliopsida</taxon>
        <taxon>eudicotyledons</taxon>
        <taxon>Gunneridae</taxon>
        <taxon>Pentapetalae</taxon>
        <taxon>rosids</taxon>
        <taxon>fabids</taxon>
        <taxon>Fabales</taxon>
        <taxon>Fabaceae</taxon>
        <taxon>Papilionoideae</taxon>
        <taxon>50 kb inversion clade</taxon>
        <taxon>NPAAA clade</taxon>
        <taxon>indigoferoid/millettioid clade</taxon>
        <taxon>Phaseoleae</taxon>
        <taxon>Mucuna</taxon>
    </lineage>
</organism>
<proteinExistence type="predicted"/>
<reference evidence="1" key="1">
    <citation type="submission" date="2018-05" db="EMBL/GenBank/DDBJ databases">
        <title>Draft genome of Mucuna pruriens seed.</title>
        <authorList>
            <person name="Nnadi N.E."/>
            <person name="Vos R."/>
            <person name="Hasami M.H."/>
            <person name="Devisetty U.K."/>
            <person name="Aguiy J.C."/>
        </authorList>
    </citation>
    <scope>NUCLEOTIDE SEQUENCE [LARGE SCALE GENOMIC DNA]</scope>
    <source>
        <strain evidence="1">JCA_2017</strain>
    </source>
</reference>
<keyword evidence="2" id="KW-1185">Reference proteome</keyword>
<evidence type="ECO:0000313" key="1">
    <source>
        <dbReference type="EMBL" id="RDY11196.1"/>
    </source>
</evidence>
<sequence>MTRNHKDWRNYGKDLPKRTLQDYFIPTIEVTNNIYYPPMETSSFKLKPPFMSMIGLPTEKPLVHLKKFLCFANMVRINNVSTNAIQLRFFPFSLANRALE</sequence>
<protein>
    <submittedName>
        <fullName evidence="1">Uncharacterized protein</fullName>
    </submittedName>
</protein>
<name>A0A371I835_MUCPR</name>
<evidence type="ECO:0000313" key="2">
    <source>
        <dbReference type="Proteomes" id="UP000257109"/>
    </source>
</evidence>
<feature type="non-terminal residue" evidence="1">
    <location>
        <position position="1"/>
    </location>
</feature>
<dbReference type="AlphaFoldDB" id="A0A371I835"/>